<evidence type="ECO:0000313" key="2">
    <source>
        <dbReference type="Proteomes" id="UP000030645"/>
    </source>
</evidence>
<protein>
    <submittedName>
        <fullName evidence="1">Uncharacterized protein</fullName>
    </submittedName>
</protein>
<dbReference type="Proteomes" id="UP000030645">
    <property type="component" value="Unassembled WGS sequence"/>
</dbReference>
<name>W9QX48_9ROSA</name>
<evidence type="ECO:0000313" key="1">
    <source>
        <dbReference type="EMBL" id="EXB24922.1"/>
    </source>
</evidence>
<proteinExistence type="predicted"/>
<keyword evidence="2" id="KW-1185">Reference proteome</keyword>
<gene>
    <name evidence="1" type="ORF">L484_001585</name>
</gene>
<organism evidence="1 2">
    <name type="scientific">Morus notabilis</name>
    <dbReference type="NCBI Taxonomy" id="981085"/>
    <lineage>
        <taxon>Eukaryota</taxon>
        <taxon>Viridiplantae</taxon>
        <taxon>Streptophyta</taxon>
        <taxon>Embryophyta</taxon>
        <taxon>Tracheophyta</taxon>
        <taxon>Spermatophyta</taxon>
        <taxon>Magnoliopsida</taxon>
        <taxon>eudicotyledons</taxon>
        <taxon>Gunneridae</taxon>
        <taxon>Pentapetalae</taxon>
        <taxon>rosids</taxon>
        <taxon>fabids</taxon>
        <taxon>Rosales</taxon>
        <taxon>Moraceae</taxon>
        <taxon>Moreae</taxon>
        <taxon>Morus</taxon>
    </lineage>
</organism>
<sequence length="63" mass="6927">MEEGFAARSGTPILACARTFNDQGWVPFGGGAGAFVAEPNELYEFRVSFLQNTLEPRDEICEI</sequence>
<dbReference type="EMBL" id="KE343352">
    <property type="protein sequence ID" value="EXB24922.1"/>
    <property type="molecule type" value="Genomic_DNA"/>
</dbReference>
<dbReference type="AlphaFoldDB" id="W9QX48"/>
<reference evidence="2" key="1">
    <citation type="submission" date="2013-01" db="EMBL/GenBank/DDBJ databases">
        <title>Draft Genome Sequence of a Mulberry Tree, Morus notabilis C.K. Schneid.</title>
        <authorList>
            <person name="He N."/>
            <person name="Zhao S."/>
        </authorList>
    </citation>
    <scope>NUCLEOTIDE SEQUENCE</scope>
</reference>
<accession>W9QX48</accession>